<comment type="caution">
    <text evidence="5">The sequence shown here is derived from an EMBL/GenBank/DDBJ whole genome shotgun (WGS) entry which is preliminary data.</text>
</comment>
<proteinExistence type="predicted"/>
<feature type="transmembrane region" description="Helical" evidence="1">
    <location>
        <begin position="83"/>
        <end position="102"/>
    </location>
</feature>
<accession>A0A2I0R238</accession>
<dbReference type="PROSITE" id="PS51257">
    <property type="entry name" value="PROKAR_LIPOPROTEIN"/>
    <property type="match status" value="1"/>
</dbReference>
<keyword evidence="1" id="KW-0812">Transmembrane</keyword>
<dbReference type="OrthoDB" id="1442048at2"/>
<dbReference type="Pfam" id="PF08308">
    <property type="entry name" value="PEGA"/>
    <property type="match status" value="1"/>
</dbReference>
<sequence>MIKNVQKSIALLLAMTLFLTSCASTTMINSVPSGANVYIDSEPVGTTPYSHTDSKVTGSTTRIKLTKDGYEDFYYPMTKDEEVHVGAVVGGFLIMIPFLWTLKYKPSRTYELIPLDNEIKEEVIEVEKQKEIHTSPKETEFKTEKKKSSITSKADRLRELKALLDEGILTQEEFENEKKKILEEE</sequence>
<evidence type="ECO:0000256" key="2">
    <source>
        <dbReference type="SAM" id="SignalP"/>
    </source>
</evidence>
<feature type="domain" description="SHOCT" evidence="4">
    <location>
        <begin position="155"/>
        <end position="182"/>
    </location>
</feature>
<feature type="signal peptide" evidence="2">
    <location>
        <begin position="1"/>
        <end position="23"/>
    </location>
</feature>
<dbReference type="InterPro" id="IPR018649">
    <property type="entry name" value="SHOCT"/>
</dbReference>
<keyword evidence="6" id="KW-1185">Reference proteome</keyword>
<evidence type="ECO:0000313" key="6">
    <source>
        <dbReference type="Proteomes" id="UP000236654"/>
    </source>
</evidence>
<dbReference type="AlphaFoldDB" id="A0A2I0R238"/>
<name>A0A2I0R238_9FLAO</name>
<dbReference type="EMBL" id="PJNI01000009">
    <property type="protein sequence ID" value="PKR80629.1"/>
    <property type="molecule type" value="Genomic_DNA"/>
</dbReference>
<keyword evidence="1" id="KW-0472">Membrane</keyword>
<evidence type="ECO:0008006" key="7">
    <source>
        <dbReference type="Google" id="ProtNLM"/>
    </source>
</evidence>
<evidence type="ECO:0000256" key="1">
    <source>
        <dbReference type="SAM" id="Phobius"/>
    </source>
</evidence>
<dbReference type="RefSeq" id="WP_101334799.1">
    <property type="nucleotide sequence ID" value="NZ_PJNI01000009.1"/>
</dbReference>
<keyword evidence="1" id="KW-1133">Transmembrane helix</keyword>
<dbReference type="InterPro" id="IPR013229">
    <property type="entry name" value="PEGA"/>
</dbReference>
<evidence type="ECO:0000259" key="3">
    <source>
        <dbReference type="Pfam" id="PF08308"/>
    </source>
</evidence>
<gene>
    <name evidence="5" type="ORF">CW751_09675</name>
</gene>
<protein>
    <recommendedName>
        <fullName evidence="7">PEGA domain-containing protein</fullName>
    </recommendedName>
</protein>
<evidence type="ECO:0000259" key="4">
    <source>
        <dbReference type="Pfam" id="PF09851"/>
    </source>
</evidence>
<dbReference type="Pfam" id="PF09851">
    <property type="entry name" value="SHOCT"/>
    <property type="match status" value="1"/>
</dbReference>
<reference evidence="5 6" key="1">
    <citation type="submission" date="2017-12" db="EMBL/GenBank/DDBJ databases">
        <title>The draft genome sequence of Brumimicrobium saltpan LHR20.</title>
        <authorList>
            <person name="Do Z.-J."/>
            <person name="Luo H.-R."/>
        </authorList>
    </citation>
    <scope>NUCLEOTIDE SEQUENCE [LARGE SCALE GENOMIC DNA]</scope>
    <source>
        <strain evidence="5 6">LHR20</strain>
    </source>
</reference>
<keyword evidence="2" id="KW-0732">Signal</keyword>
<organism evidence="5 6">
    <name type="scientific">Brumimicrobium salinarum</name>
    <dbReference type="NCBI Taxonomy" id="2058658"/>
    <lineage>
        <taxon>Bacteria</taxon>
        <taxon>Pseudomonadati</taxon>
        <taxon>Bacteroidota</taxon>
        <taxon>Flavobacteriia</taxon>
        <taxon>Flavobacteriales</taxon>
        <taxon>Crocinitomicaceae</taxon>
        <taxon>Brumimicrobium</taxon>
    </lineage>
</organism>
<feature type="domain" description="PEGA" evidence="3">
    <location>
        <begin position="25"/>
        <end position="82"/>
    </location>
</feature>
<evidence type="ECO:0000313" key="5">
    <source>
        <dbReference type="EMBL" id="PKR80629.1"/>
    </source>
</evidence>
<dbReference type="Proteomes" id="UP000236654">
    <property type="component" value="Unassembled WGS sequence"/>
</dbReference>
<feature type="chain" id="PRO_5014163945" description="PEGA domain-containing protein" evidence="2">
    <location>
        <begin position="24"/>
        <end position="185"/>
    </location>
</feature>